<evidence type="ECO:0000313" key="2">
    <source>
        <dbReference type="Proteomes" id="UP000663852"/>
    </source>
</evidence>
<protein>
    <submittedName>
        <fullName evidence="1">Uncharacterized protein</fullName>
    </submittedName>
</protein>
<sequence>MHYYDIDFDKTDCLGFLSDQSDWFCHRFRRSETDPEKEIHIDRKCVDFPFLRSFTTREKIIHQIKRNIIALRQKHFLLEKRCSSITNFNESKKCHEIIVIYNVHCLTDENITYD</sequence>
<proteinExistence type="predicted"/>
<dbReference type="Proteomes" id="UP000663852">
    <property type="component" value="Unassembled WGS sequence"/>
</dbReference>
<accession>A0A813RSQ4</accession>
<gene>
    <name evidence="1" type="ORF">EDS130_LOCUS4262</name>
</gene>
<dbReference type="AlphaFoldDB" id="A0A813RSQ4"/>
<organism evidence="1 2">
    <name type="scientific">Adineta ricciae</name>
    <name type="common">Rotifer</name>
    <dbReference type="NCBI Taxonomy" id="249248"/>
    <lineage>
        <taxon>Eukaryota</taxon>
        <taxon>Metazoa</taxon>
        <taxon>Spiralia</taxon>
        <taxon>Gnathifera</taxon>
        <taxon>Rotifera</taxon>
        <taxon>Eurotatoria</taxon>
        <taxon>Bdelloidea</taxon>
        <taxon>Adinetida</taxon>
        <taxon>Adinetidae</taxon>
        <taxon>Adineta</taxon>
    </lineage>
</organism>
<evidence type="ECO:0000313" key="1">
    <source>
        <dbReference type="EMBL" id="CAF0789341.1"/>
    </source>
</evidence>
<dbReference type="EMBL" id="CAJNOJ010000011">
    <property type="protein sequence ID" value="CAF0789341.1"/>
    <property type="molecule type" value="Genomic_DNA"/>
</dbReference>
<reference evidence="1" key="1">
    <citation type="submission" date="2021-02" db="EMBL/GenBank/DDBJ databases">
        <authorList>
            <person name="Nowell W R."/>
        </authorList>
    </citation>
    <scope>NUCLEOTIDE SEQUENCE</scope>
</reference>
<comment type="caution">
    <text evidence="1">The sequence shown here is derived from an EMBL/GenBank/DDBJ whole genome shotgun (WGS) entry which is preliminary data.</text>
</comment>
<name>A0A813RSQ4_ADIRI</name>